<reference evidence="2" key="1">
    <citation type="submission" date="2023-04" db="EMBL/GenBank/DDBJ databases">
        <title>Complete genome sequence of Temperatibacter marinus.</title>
        <authorList>
            <person name="Rong J.-C."/>
            <person name="Yi M.-L."/>
            <person name="Zhao Q."/>
        </authorList>
    </citation>
    <scope>NUCLEOTIDE SEQUENCE</scope>
    <source>
        <strain evidence="2">NBRC 110045</strain>
    </source>
</reference>
<organism evidence="2 3">
    <name type="scientific">Temperatibacter marinus</name>
    <dbReference type="NCBI Taxonomy" id="1456591"/>
    <lineage>
        <taxon>Bacteria</taxon>
        <taxon>Pseudomonadati</taxon>
        <taxon>Pseudomonadota</taxon>
        <taxon>Alphaproteobacteria</taxon>
        <taxon>Kordiimonadales</taxon>
        <taxon>Temperatibacteraceae</taxon>
        <taxon>Temperatibacter</taxon>
    </lineage>
</organism>
<evidence type="ECO:0000313" key="3">
    <source>
        <dbReference type="Proteomes" id="UP001268683"/>
    </source>
</evidence>
<name>A0AA52EIL7_9PROT</name>
<dbReference type="Proteomes" id="UP001268683">
    <property type="component" value="Chromosome"/>
</dbReference>
<feature type="chain" id="PRO_5041248492" evidence="1">
    <location>
        <begin position="32"/>
        <end position="261"/>
    </location>
</feature>
<dbReference type="AlphaFoldDB" id="A0AA52EIL7"/>
<accession>A0AA52EIL7</accession>
<dbReference type="RefSeq" id="WP_310799693.1">
    <property type="nucleotide sequence ID" value="NZ_CP123872.1"/>
</dbReference>
<evidence type="ECO:0000256" key="1">
    <source>
        <dbReference type="SAM" id="SignalP"/>
    </source>
</evidence>
<dbReference type="Gene3D" id="3.40.190.10">
    <property type="entry name" value="Periplasmic binding protein-like II"/>
    <property type="match status" value="2"/>
</dbReference>
<gene>
    <name evidence="2" type="ORF">QGN29_05500</name>
</gene>
<dbReference type="SUPFAM" id="SSF53850">
    <property type="entry name" value="Periplasmic binding protein-like II"/>
    <property type="match status" value="1"/>
</dbReference>
<feature type="signal peptide" evidence="1">
    <location>
        <begin position="1"/>
        <end position="31"/>
    </location>
</feature>
<protein>
    <submittedName>
        <fullName evidence="2">Transporter substrate-binding domain-containing protein</fullName>
    </submittedName>
</protein>
<dbReference type="KEGG" id="tmk:QGN29_05500"/>
<sequence>MLTRAKALKFISSLFLCTIGLISAFSSNTKAEDPLVFGLTYASSAQSKSFARDIISQFCADIKQECKDREMSVARILKTFRNRGTDIVLFYDHTVNKKDFRSANPIVTIDVWAIVPKDHPTLKSEATIFDHKLGFMRSLGLEKILNFEGDKIFSDSLNQALNQLERGRMDAFVQYGSEIQLQTSIEKLSQKGYTILTLIEDLPLFAVMDQGNSKGHLLKAFSDWMDNKHHAGILYDIYQKHGLSFVYPYGKNWKKWMKSEE</sequence>
<dbReference type="EMBL" id="CP123872">
    <property type="protein sequence ID" value="WND03828.1"/>
    <property type="molecule type" value="Genomic_DNA"/>
</dbReference>
<keyword evidence="1" id="KW-0732">Signal</keyword>
<proteinExistence type="predicted"/>
<keyword evidence="3" id="KW-1185">Reference proteome</keyword>
<evidence type="ECO:0000313" key="2">
    <source>
        <dbReference type="EMBL" id="WND03828.1"/>
    </source>
</evidence>